<dbReference type="RefSeq" id="WP_260794690.1">
    <property type="nucleotide sequence ID" value="NZ_CP093313.1"/>
</dbReference>
<feature type="chain" id="PRO_5039915895" evidence="1">
    <location>
        <begin position="29"/>
        <end position="295"/>
    </location>
</feature>
<dbReference type="Proteomes" id="UP001059380">
    <property type="component" value="Chromosome"/>
</dbReference>
<dbReference type="KEGG" id="orp:MOP44_04335"/>
<feature type="signal peptide" evidence="1">
    <location>
        <begin position="1"/>
        <end position="28"/>
    </location>
</feature>
<gene>
    <name evidence="2" type="ORF">MOP44_04335</name>
</gene>
<sequence length="295" mass="31625">MKRAIERLMRLAFVALLAGATASGSKEAAAQALTMDGSSGVFFQPWAYVVPSSPGKFNGPTLGYHAVTAGPVAGDYFNVSVEEGFGSWLEFGYTRDNHTDGGDPTFSPLFNEAGMNIFNFKAKVVPEDYRKRKWVPAVAIGGVLRANDGYVSQASARIDATNGDIFGVATKLVVVDKKLPLILSAGVRGTNAEVYGYGGNATNWQARAFGALAIPIPVKHVLVAPTVEIDQEPHHLKYVEYANIPTTEVYAVRISDHPKQKWAIDVGTGHVASSVYPGIGLKANNALAVAFDYRF</sequence>
<dbReference type="AlphaFoldDB" id="A0A9J7BWB0"/>
<accession>A0A9J7BWB0</accession>
<name>A0A9J7BWB0_9BACT</name>
<proteinExistence type="predicted"/>
<keyword evidence="3" id="KW-1185">Reference proteome</keyword>
<evidence type="ECO:0000313" key="2">
    <source>
        <dbReference type="EMBL" id="UWZ85174.1"/>
    </source>
</evidence>
<reference evidence="2" key="1">
    <citation type="submission" date="2021-04" db="EMBL/GenBank/DDBJ databases">
        <title>Phylogenetic analysis of Acidobacteriaceae.</title>
        <authorList>
            <person name="Qiu L."/>
            <person name="Zhang Q."/>
        </authorList>
    </citation>
    <scope>NUCLEOTIDE SEQUENCE</scope>
    <source>
        <strain evidence="2">DSM 25168</strain>
    </source>
</reference>
<keyword evidence="1" id="KW-0732">Signal</keyword>
<evidence type="ECO:0000256" key="1">
    <source>
        <dbReference type="SAM" id="SignalP"/>
    </source>
</evidence>
<organism evidence="2 3">
    <name type="scientific">Occallatibacter riparius</name>
    <dbReference type="NCBI Taxonomy" id="1002689"/>
    <lineage>
        <taxon>Bacteria</taxon>
        <taxon>Pseudomonadati</taxon>
        <taxon>Acidobacteriota</taxon>
        <taxon>Terriglobia</taxon>
        <taxon>Terriglobales</taxon>
        <taxon>Acidobacteriaceae</taxon>
        <taxon>Occallatibacter</taxon>
    </lineage>
</organism>
<evidence type="ECO:0000313" key="3">
    <source>
        <dbReference type="Proteomes" id="UP001059380"/>
    </source>
</evidence>
<dbReference type="EMBL" id="CP093313">
    <property type="protein sequence ID" value="UWZ85174.1"/>
    <property type="molecule type" value="Genomic_DNA"/>
</dbReference>
<protein>
    <submittedName>
        <fullName evidence="2">DUF3034 family protein</fullName>
    </submittedName>
</protein>